<evidence type="ECO:0000313" key="3">
    <source>
        <dbReference type="Proteomes" id="UP000199356"/>
    </source>
</evidence>
<reference evidence="2 3" key="1">
    <citation type="submission" date="2016-10" db="EMBL/GenBank/DDBJ databases">
        <authorList>
            <person name="de Groot N.N."/>
        </authorList>
    </citation>
    <scope>NUCLEOTIDE SEQUENCE [LARGE SCALE GENOMIC DNA]</scope>
    <source>
        <strain evidence="2 3">DSM 19547</strain>
    </source>
</reference>
<dbReference type="STRING" id="441119.SAMN04488047_11371"/>
<name>A0A1I5TE17_9RHOB</name>
<dbReference type="AlphaFoldDB" id="A0A1I5TE17"/>
<feature type="signal peptide" evidence="1">
    <location>
        <begin position="1"/>
        <end position="22"/>
    </location>
</feature>
<evidence type="ECO:0000256" key="1">
    <source>
        <dbReference type="SAM" id="SignalP"/>
    </source>
</evidence>
<dbReference type="OrthoDB" id="7392270at2"/>
<feature type="chain" id="PRO_5011768218" evidence="1">
    <location>
        <begin position="23"/>
        <end position="94"/>
    </location>
</feature>
<proteinExistence type="predicted"/>
<gene>
    <name evidence="2" type="ORF">SAMN04488047_11371</name>
</gene>
<dbReference type="EMBL" id="FOXA01000013">
    <property type="protein sequence ID" value="SFP81208.1"/>
    <property type="molecule type" value="Genomic_DNA"/>
</dbReference>
<evidence type="ECO:0000313" key="2">
    <source>
        <dbReference type="EMBL" id="SFP81208.1"/>
    </source>
</evidence>
<dbReference type="Proteomes" id="UP000199356">
    <property type="component" value="Unassembled WGS sequence"/>
</dbReference>
<accession>A0A1I5TE17</accession>
<dbReference type="RefSeq" id="WP_093423773.1">
    <property type="nucleotide sequence ID" value="NZ_FOXA01000013.1"/>
</dbReference>
<organism evidence="2 3">
    <name type="scientific">Tranquillimonas alkanivorans</name>
    <dbReference type="NCBI Taxonomy" id="441119"/>
    <lineage>
        <taxon>Bacteria</taxon>
        <taxon>Pseudomonadati</taxon>
        <taxon>Pseudomonadota</taxon>
        <taxon>Alphaproteobacteria</taxon>
        <taxon>Rhodobacterales</taxon>
        <taxon>Roseobacteraceae</taxon>
        <taxon>Tranquillimonas</taxon>
    </lineage>
</organism>
<protein>
    <submittedName>
        <fullName evidence="2">Uncharacterized protein</fullName>
    </submittedName>
</protein>
<dbReference type="PROSITE" id="PS51257">
    <property type="entry name" value="PROKAR_LIPOPROTEIN"/>
    <property type="match status" value="1"/>
</dbReference>
<keyword evidence="3" id="KW-1185">Reference proteome</keyword>
<keyword evidence="1" id="KW-0732">Signal</keyword>
<sequence>MKRPHVYLASILALAACAAAEAPSPLAVGEPYREPVDQCRWVTERAALDAYARPEADLVACPADYDGIGIFVMDVNARPVGRWGAWQLFEVPHP</sequence>